<sequence>MILRNIEEKDFYEIIPVINDWWGGRQMADMLPKLFFIHFQSTSFLMEENGSAVGFLIGFRSQSIVGEAYIHFVGVHPEYRTSGIARRLYETFFAAVKEKGCHTVRCVTSPVNRTSIQFHRKMGFEIEQGAKEIDGIAVTPNYDGNGNDRVLFVKRL</sequence>
<protein>
    <submittedName>
        <fullName evidence="2">GNAT family N-acetyltransferase</fullName>
    </submittedName>
</protein>
<feature type="domain" description="N-acetyltransferase" evidence="1">
    <location>
        <begin position="1"/>
        <end position="156"/>
    </location>
</feature>
<name>A0A3M8CWN8_9BACL</name>
<dbReference type="GO" id="GO:0016747">
    <property type="term" value="F:acyltransferase activity, transferring groups other than amino-acyl groups"/>
    <property type="evidence" value="ECO:0007669"/>
    <property type="project" value="InterPro"/>
</dbReference>
<evidence type="ECO:0000259" key="1">
    <source>
        <dbReference type="PROSITE" id="PS51186"/>
    </source>
</evidence>
<dbReference type="PANTHER" id="PTHR43072">
    <property type="entry name" value="N-ACETYLTRANSFERASE"/>
    <property type="match status" value="1"/>
</dbReference>
<dbReference type="PANTHER" id="PTHR43072:SF36">
    <property type="entry name" value="RIBOSOMAL-PROTEIN-ALANINE ACETYLTRANSFERASE"/>
    <property type="match status" value="1"/>
</dbReference>
<dbReference type="CDD" id="cd04301">
    <property type="entry name" value="NAT_SF"/>
    <property type="match status" value="1"/>
</dbReference>
<comment type="caution">
    <text evidence="2">The sequence shown here is derived from an EMBL/GenBank/DDBJ whole genome shotgun (WGS) entry which is preliminary data.</text>
</comment>
<organism evidence="2 3">
    <name type="scientific">Brevibacillus fluminis</name>
    <dbReference type="NCBI Taxonomy" id="511487"/>
    <lineage>
        <taxon>Bacteria</taxon>
        <taxon>Bacillati</taxon>
        <taxon>Bacillota</taxon>
        <taxon>Bacilli</taxon>
        <taxon>Bacillales</taxon>
        <taxon>Paenibacillaceae</taxon>
        <taxon>Brevibacillus</taxon>
    </lineage>
</organism>
<dbReference type="PROSITE" id="PS51186">
    <property type="entry name" value="GNAT"/>
    <property type="match status" value="1"/>
</dbReference>
<keyword evidence="2" id="KW-0808">Transferase</keyword>
<reference evidence="2 3" key="1">
    <citation type="submission" date="2018-10" db="EMBL/GenBank/DDBJ databases">
        <title>Phylogenomics of Brevibacillus.</title>
        <authorList>
            <person name="Dunlap C."/>
        </authorList>
    </citation>
    <scope>NUCLEOTIDE SEQUENCE [LARGE SCALE GENOMIC DNA]</scope>
    <source>
        <strain evidence="2 3">JCM 15716</strain>
    </source>
</reference>
<dbReference type="RefSeq" id="WP_122921097.1">
    <property type="nucleotide sequence ID" value="NZ_RHHQ01000025.1"/>
</dbReference>
<dbReference type="FunFam" id="3.40.630.30:FF:000133">
    <property type="entry name" value="Acetyltransferase, GNAT family"/>
    <property type="match status" value="1"/>
</dbReference>
<dbReference type="Gene3D" id="3.40.630.30">
    <property type="match status" value="1"/>
</dbReference>
<dbReference type="AlphaFoldDB" id="A0A3M8CWN8"/>
<dbReference type="InterPro" id="IPR017255">
    <property type="entry name" value="AcTrfase_GNAT_prd"/>
</dbReference>
<evidence type="ECO:0000313" key="3">
    <source>
        <dbReference type="Proteomes" id="UP000271031"/>
    </source>
</evidence>
<keyword evidence="3" id="KW-1185">Reference proteome</keyword>
<dbReference type="EMBL" id="RHHQ01000025">
    <property type="protein sequence ID" value="RNB80113.1"/>
    <property type="molecule type" value="Genomic_DNA"/>
</dbReference>
<dbReference type="Pfam" id="PF00583">
    <property type="entry name" value="Acetyltransf_1"/>
    <property type="match status" value="1"/>
</dbReference>
<dbReference type="InterPro" id="IPR016181">
    <property type="entry name" value="Acyl_CoA_acyltransferase"/>
</dbReference>
<dbReference type="Proteomes" id="UP000271031">
    <property type="component" value="Unassembled WGS sequence"/>
</dbReference>
<accession>A0A3M8CWN8</accession>
<gene>
    <name evidence="2" type="ORF">EDM56_27250</name>
</gene>
<dbReference type="OrthoDB" id="8593648at2"/>
<dbReference type="InterPro" id="IPR000182">
    <property type="entry name" value="GNAT_dom"/>
</dbReference>
<dbReference type="SUPFAM" id="SSF55729">
    <property type="entry name" value="Acyl-CoA N-acyltransferases (Nat)"/>
    <property type="match status" value="1"/>
</dbReference>
<evidence type="ECO:0000313" key="2">
    <source>
        <dbReference type="EMBL" id="RNB80113.1"/>
    </source>
</evidence>
<dbReference type="PIRSF" id="PIRSF037663">
    <property type="entry name" value="Acetyltransf_GNAT_prd"/>
    <property type="match status" value="1"/>
</dbReference>
<proteinExistence type="predicted"/>